<accession>A0ACC0F071</accession>
<organism evidence="1 2">
    <name type="scientific">Camellia lanceoleosa</name>
    <dbReference type="NCBI Taxonomy" id="1840588"/>
    <lineage>
        <taxon>Eukaryota</taxon>
        <taxon>Viridiplantae</taxon>
        <taxon>Streptophyta</taxon>
        <taxon>Embryophyta</taxon>
        <taxon>Tracheophyta</taxon>
        <taxon>Spermatophyta</taxon>
        <taxon>Magnoliopsida</taxon>
        <taxon>eudicotyledons</taxon>
        <taxon>Gunneridae</taxon>
        <taxon>Pentapetalae</taxon>
        <taxon>asterids</taxon>
        <taxon>Ericales</taxon>
        <taxon>Theaceae</taxon>
        <taxon>Camellia</taxon>
    </lineage>
</organism>
<evidence type="ECO:0000313" key="2">
    <source>
        <dbReference type="Proteomes" id="UP001060215"/>
    </source>
</evidence>
<keyword evidence="2" id="KW-1185">Reference proteome</keyword>
<sequence>MFVWADWISIPMTNSPRITNPLDYVSYLN</sequence>
<dbReference type="EMBL" id="CM045768">
    <property type="protein sequence ID" value="KAI7982153.1"/>
    <property type="molecule type" value="Genomic_DNA"/>
</dbReference>
<comment type="caution">
    <text evidence="1">The sequence shown here is derived from an EMBL/GenBank/DDBJ whole genome shotgun (WGS) entry which is preliminary data.</text>
</comment>
<name>A0ACC0F071_9ERIC</name>
<proteinExistence type="predicted"/>
<protein>
    <submittedName>
        <fullName evidence="1">Uncharacterized protein</fullName>
    </submittedName>
</protein>
<reference evidence="1 2" key="1">
    <citation type="journal article" date="2022" name="Plant J.">
        <title>Chromosome-level genome of Camellia lanceoleosa provides a valuable resource for understanding genome evolution and self-incompatibility.</title>
        <authorList>
            <person name="Gong W."/>
            <person name="Xiao S."/>
            <person name="Wang L."/>
            <person name="Liao Z."/>
            <person name="Chang Y."/>
            <person name="Mo W."/>
            <person name="Hu G."/>
            <person name="Li W."/>
            <person name="Zhao G."/>
            <person name="Zhu H."/>
            <person name="Hu X."/>
            <person name="Ji K."/>
            <person name="Xiang X."/>
            <person name="Song Q."/>
            <person name="Yuan D."/>
            <person name="Jin S."/>
            <person name="Zhang L."/>
        </authorList>
    </citation>
    <scope>NUCLEOTIDE SEQUENCE [LARGE SCALE GENOMIC DNA]</scope>
    <source>
        <strain evidence="1">SQ_2022a</strain>
    </source>
</reference>
<dbReference type="Proteomes" id="UP001060215">
    <property type="component" value="Chromosome 11"/>
</dbReference>
<gene>
    <name evidence="1" type="ORF">LOK49_LG15G01505</name>
</gene>
<evidence type="ECO:0000313" key="1">
    <source>
        <dbReference type="EMBL" id="KAI7982153.1"/>
    </source>
</evidence>